<gene>
    <name evidence="1" type="ORF">OG835_14030</name>
</gene>
<proteinExistence type="predicted"/>
<dbReference type="EMBL" id="CP109109">
    <property type="protein sequence ID" value="WSB98030.1"/>
    <property type="molecule type" value="Genomic_DNA"/>
</dbReference>
<evidence type="ECO:0000313" key="1">
    <source>
        <dbReference type="EMBL" id="WSB98030.1"/>
    </source>
</evidence>
<protein>
    <submittedName>
        <fullName evidence="1">Uncharacterized protein</fullName>
    </submittedName>
</protein>
<name>A0ACD4ZHV1_9ACTN</name>
<dbReference type="Proteomes" id="UP001348369">
    <property type="component" value="Chromosome"/>
</dbReference>
<organism evidence="1 2">
    <name type="scientific">Streptomyces scopuliridis</name>
    <dbReference type="NCBI Taxonomy" id="452529"/>
    <lineage>
        <taxon>Bacteria</taxon>
        <taxon>Bacillati</taxon>
        <taxon>Actinomycetota</taxon>
        <taxon>Actinomycetes</taxon>
        <taxon>Kitasatosporales</taxon>
        <taxon>Streptomycetaceae</taxon>
        <taxon>Streptomyces</taxon>
    </lineage>
</organism>
<accession>A0ACD4ZHV1</accession>
<keyword evidence="2" id="KW-1185">Reference proteome</keyword>
<sequence>MTPRVAGGIGDRLLDRALATAVERAGAPGRIRFTELQLYYEMCRVVRPLHAVPRRLPLTPAPPVRYERFEEALRRYGAVPGLLASGPEPDPAQVREPSEPSEPDLYDYGLPRLLVCQSRRVARMLLANDVHLEAACPVFAADDLPLDPRLVTGLGRVDGATVHVLHDASVDGIALTARVRDAVPGVRVASMGLVPRHATALHLISPRGPAPGPGPLTLPAALEPRERDWLAEGRFAEVESVPPARLLRTVLRLVRGPRTPSHSVWTGLRELRTAGFMTWPTNRPGDTRTRASRLDHAGLAGPGTAPRRVVVSLPQGLGFARPGETPSAPRGLLPPPCDPRHQTPLPDPA</sequence>
<evidence type="ECO:0000313" key="2">
    <source>
        <dbReference type="Proteomes" id="UP001348369"/>
    </source>
</evidence>
<reference evidence="1" key="1">
    <citation type="submission" date="2022-10" db="EMBL/GenBank/DDBJ databases">
        <title>The complete genomes of actinobacterial strains from the NBC collection.</title>
        <authorList>
            <person name="Joergensen T.S."/>
            <person name="Alvarez Arevalo M."/>
            <person name="Sterndorff E.B."/>
            <person name="Faurdal D."/>
            <person name="Vuksanovic O."/>
            <person name="Mourched A.-S."/>
            <person name="Charusanti P."/>
            <person name="Shaw S."/>
            <person name="Blin K."/>
            <person name="Weber T."/>
        </authorList>
    </citation>
    <scope>NUCLEOTIDE SEQUENCE</scope>
    <source>
        <strain evidence="1">NBC 01771</strain>
    </source>
</reference>